<evidence type="ECO:0000256" key="4">
    <source>
        <dbReference type="ARBA" id="ARBA00023139"/>
    </source>
</evidence>
<evidence type="ECO:0000256" key="7">
    <source>
        <dbReference type="SAM" id="SignalP"/>
    </source>
</evidence>
<evidence type="ECO:0000313" key="9">
    <source>
        <dbReference type="Proteomes" id="UP000463051"/>
    </source>
</evidence>
<dbReference type="EMBL" id="WJXB01000002">
    <property type="protein sequence ID" value="MRN52647.1"/>
    <property type="molecule type" value="Genomic_DNA"/>
</dbReference>
<comment type="caution">
    <text evidence="8">The sequence shown here is derived from an EMBL/GenBank/DDBJ whole genome shotgun (WGS) entry which is preliminary data.</text>
</comment>
<gene>
    <name evidence="8" type="ORF">GJB61_06505</name>
</gene>
<feature type="region of interest" description="Disordered" evidence="6">
    <location>
        <begin position="30"/>
        <end position="50"/>
    </location>
</feature>
<evidence type="ECO:0000256" key="6">
    <source>
        <dbReference type="SAM" id="MobiDB-lite"/>
    </source>
</evidence>
<dbReference type="PROSITE" id="PS51257">
    <property type="entry name" value="PROKAR_LIPOPROTEIN"/>
    <property type="match status" value="1"/>
</dbReference>
<evidence type="ECO:0000256" key="5">
    <source>
        <dbReference type="ARBA" id="ARBA00023288"/>
    </source>
</evidence>
<name>A0A7X2H314_9BACL</name>
<dbReference type="PANTHER" id="PTHR43649">
    <property type="entry name" value="ARABINOSE-BINDING PROTEIN-RELATED"/>
    <property type="match status" value="1"/>
</dbReference>
<protein>
    <submittedName>
        <fullName evidence="8">Extracellular solute-binding protein</fullName>
    </submittedName>
</protein>
<dbReference type="AlphaFoldDB" id="A0A7X2H314"/>
<keyword evidence="1" id="KW-1003">Cell membrane</keyword>
<dbReference type="RefSeq" id="WP_154117647.1">
    <property type="nucleotide sequence ID" value="NZ_WJXB01000002.1"/>
</dbReference>
<evidence type="ECO:0000256" key="3">
    <source>
        <dbReference type="ARBA" id="ARBA00023136"/>
    </source>
</evidence>
<keyword evidence="9" id="KW-1185">Reference proteome</keyword>
<evidence type="ECO:0000313" key="8">
    <source>
        <dbReference type="EMBL" id="MRN52647.1"/>
    </source>
</evidence>
<keyword evidence="2 7" id="KW-0732">Signal</keyword>
<proteinExistence type="predicted"/>
<organism evidence="8 9">
    <name type="scientific">Paenibacillus monticola</name>
    <dbReference type="NCBI Taxonomy" id="2666075"/>
    <lineage>
        <taxon>Bacteria</taxon>
        <taxon>Bacillati</taxon>
        <taxon>Bacillota</taxon>
        <taxon>Bacilli</taxon>
        <taxon>Bacillales</taxon>
        <taxon>Paenibacillaceae</taxon>
        <taxon>Paenibacillus</taxon>
    </lineage>
</organism>
<dbReference type="Pfam" id="PF13416">
    <property type="entry name" value="SBP_bac_8"/>
    <property type="match status" value="1"/>
</dbReference>
<keyword evidence="3" id="KW-0472">Membrane</keyword>
<keyword evidence="4" id="KW-0564">Palmitate</keyword>
<reference evidence="8 9" key="1">
    <citation type="submission" date="2019-11" db="EMBL/GenBank/DDBJ databases">
        <title>Paenibacillus monticola sp. nov., a novel PGPR strain isolated from mountain sample in China.</title>
        <authorList>
            <person name="Zhao Q."/>
            <person name="Li H.-P."/>
            <person name="Zhang J.-L."/>
        </authorList>
    </citation>
    <scope>NUCLEOTIDE SEQUENCE [LARGE SCALE GENOMIC DNA]</scope>
    <source>
        <strain evidence="8 9">LC-T2</strain>
    </source>
</reference>
<sequence>MKMKSLVSMVIMPMVITCLLAACGSKENANTSTTAASSAPSSAASAAPTTETPVLKGEVNVLIGESLLGGIHEELVTQFESEYPDIKIKVEALPDGGIFDALRTKISTAEMPDLYEINIGHVTTGLADESGYLYDLKDMEAMGNYLDSVKGASIYNGKIVDFSLGSGVLGLDYDKKALAELGYTEPFKTWDEMIEAGMKLKEQGKDLLVYSSKWETAISNIFHWTFGHKAIVDPEFKEAYLSNSIDWTKEGYRDVLVEGFERFKELNQFVRVGSFTNEVEVARQSFTNGESLTLIGGSWEAGSIHKLNPDLDLGFMNLPYADENENPVIFVPEDGLAINAKSENLEATKFFANWLFSKETYAKIQKAKGSMSALKGVGDLDPAYVDVPNWLATDNVISFGNTGPVPGPTWIALGNAAQKYTFDDKLDESIDQFIKEYDKTKTK</sequence>
<evidence type="ECO:0000256" key="1">
    <source>
        <dbReference type="ARBA" id="ARBA00022475"/>
    </source>
</evidence>
<keyword evidence="5" id="KW-0449">Lipoprotein</keyword>
<dbReference type="Gene3D" id="3.40.190.10">
    <property type="entry name" value="Periplasmic binding protein-like II"/>
    <property type="match status" value="2"/>
</dbReference>
<feature type="chain" id="PRO_5038929934" evidence="7">
    <location>
        <begin position="22"/>
        <end position="443"/>
    </location>
</feature>
<dbReference type="Proteomes" id="UP000463051">
    <property type="component" value="Unassembled WGS sequence"/>
</dbReference>
<evidence type="ECO:0000256" key="2">
    <source>
        <dbReference type="ARBA" id="ARBA00022729"/>
    </source>
</evidence>
<accession>A0A7X2H314</accession>
<dbReference type="InterPro" id="IPR006059">
    <property type="entry name" value="SBP"/>
</dbReference>
<dbReference type="SUPFAM" id="SSF53850">
    <property type="entry name" value="Periplasmic binding protein-like II"/>
    <property type="match status" value="1"/>
</dbReference>
<feature type="signal peptide" evidence="7">
    <location>
        <begin position="1"/>
        <end position="21"/>
    </location>
</feature>
<dbReference type="PANTHER" id="PTHR43649:SF33">
    <property type="entry name" value="POLYGALACTURONAN_RHAMNOGALACTURONAN-BINDING PROTEIN YTCQ"/>
    <property type="match status" value="1"/>
</dbReference>
<dbReference type="InterPro" id="IPR050490">
    <property type="entry name" value="Bact_solute-bd_prot1"/>
</dbReference>